<keyword evidence="2" id="KW-1185">Reference proteome</keyword>
<reference evidence="1 2" key="1">
    <citation type="submission" date="2020-08" db="EMBL/GenBank/DDBJ databases">
        <title>Genomic Encyclopedia of Type Strains, Phase IV (KMG-IV): sequencing the most valuable type-strain genomes for metagenomic binning, comparative biology and taxonomic classification.</title>
        <authorList>
            <person name="Goeker M."/>
        </authorList>
    </citation>
    <scope>NUCLEOTIDE SEQUENCE [LARGE SCALE GENOMIC DNA]</scope>
    <source>
        <strain evidence="1 2">DSM 12251</strain>
    </source>
</reference>
<dbReference type="AlphaFoldDB" id="A0A7W7YK03"/>
<evidence type="ECO:0000313" key="2">
    <source>
        <dbReference type="Proteomes" id="UP000534294"/>
    </source>
</evidence>
<organism evidence="1 2">
    <name type="scientific">Prosthecobacter dejongeii</name>
    <dbReference type="NCBI Taxonomy" id="48465"/>
    <lineage>
        <taxon>Bacteria</taxon>
        <taxon>Pseudomonadati</taxon>
        <taxon>Verrucomicrobiota</taxon>
        <taxon>Verrucomicrobiia</taxon>
        <taxon>Verrucomicrobiales</taxon>
        <taxon>Verrucomicrobiaceae</taxon>
        <taxon>Prosthecobacter</taxon>
    </lineage>
</organism>
<proteinExistence type="predicted"/>
<comment type="caution">
    <text evidence="1">The sequence shown here is derived from an EMBL/GenBank/DDBJ whole genome shotgun (WGS) entry which is preliminary data.</text>
</comment>
<dbReference type="EMBL" id="JACHIF010000003">
    <property type="protein sequence ID" value="MBB5037586.1"/>
    <property type="molecule type" value="Genomic_DNA"/>
</dbReference>
<sequence>MTAADLAQAHVLPAGLSPEAQALWHTKHGNWEAAHDIAQEIHSPLGSWIHALLHVIEGDQWNGDYWFAKAKKPSRGPGEVDALWEEIAAVVLAGR</sequence>
<dbReference type="Proteomes" id="UP000534294">
    <property type="component" value="Unassembled WGS sequence"/>
</dbReference>
<accession>A0A7W7YK03</accession>
<gene>
    <name evidence="1" type="ORF">HNQ64_001835</name>
</gene>
<protein>
    <submittedName>
        <fullName evidence="1">Uncharacterized protein</fullName>
    </submittedName>
</protein>
<evidence type="ECO:0000313" key="1">
    <source>
        <dbReference type="EMBL" id="MBB5037586.1"/>
    </source>
</evidence>
<name>A0A7W7YK03_9BACT</name>
<dbReference type="RefSeq" id="WP_184207622.1">
    <property type="nucleotide sequence ID" value="NZ_JACHIF010000003.1"/>
</dbReference>